<dbReference type="EMBL" id="JPIN01000001">
    <property type="protein sequence ID" value="KFZ29911.1"/>
    <property type="molecule type" value="Genomic_DNA"/>
</dbReference>
<protein>
    <submittedName>
        <fullName evidence="1">Uncharacterized protein</fullName>
    </submittedName>
</protein>
<dbReference type="Proteomes" id="UP000053718">
    <property type="component" value="Unassembled WGS sequence"/>
</dbReference>
<reference evidence="1 2" key="1">
    <citation type="submission" date="2014-06" db="EMBL/GenBank/DDBJ databases">
        <title>Draft genome sequence of Idiomarina sp. MCCC 1A10513.</title>
        <authorList>
            <person name="Du J."/>
            <person name="Lai Q."/>
            <person name="Shao Z."/>
        </authorList>
    </citation>
    <scope>NUCLEOTIDE SEQUENCE [LARGE SCALE GENOMIC DNA]</scope>
    <source>
        <strain evidence="1 2">MCCC 1A10513</strain>
    </source>
</reference>
<proteinExistence type="predicted"/>
<name>A0A094JBG7_9GAMM</name>
<evidence type="ECO:0000313" key="2">
    <source>
        <dbReference type="Proteomes" id="UP000053718"/>
    </source>
</evidence>
<evidence type="ECO:0000313" key="1">
    <source>
        <dbReference type="EMBL" id="KFZ29911.1"/>
    </source>
</evidence>
<keyword evidence="2" id="KW-1185">Reference proteome</keyword>
<organism evidence="1 2">
    <name type="scientific">Pseudidiomarina atlantica</name>
    <dbReference type="NCBI Taxonomy" id="1517416"/>
    <lineage>
        <taxon>Bacteria</taxon>
        <taxon>Pseudomonadati</taxon>
        <taxon>Pseudomonadota</taxon>
        <taxon>Gammaproteobacteria</taxon>
        <taxon>Alteromonadales</taxon>
        <taxon>Idiomarinaceae</taxon>
        <taxon>Pseudidiomarina</taxon>
    </lineage>
</organism>
<comment type="caution">
    <text evidence="1">The sequence shown here is derived from an EMBL/GenBank/DDBJ whole genome shotgun (WGS) entry which is preliminary data.</text>
</comment>
<sequence>MVVKCGVFWRYCKELERERSWFERQLIQNESAAVELTAGEMLELVFTPIFVTRNPIVRVGPVRRINPSIYTASRFAAFLPFMDNTRSAGRVVSNSHCCLLLLRGLLFKL</sequence>
<gene>
    <name evidence="1" type="ORF">IDAT_02140</name>
</gene>
<accession>A0A094JBG7</accession>
<dbReference type="AlphaFoldDB" id="A0A094JBG7"/>